<dbReference type="VEuPathDB" id="TriTrypDB:Lsey_0112_0270"/>
<dbReference type="EC" id="2.7.7.102" evidence="3"/>
<dbReference type="PANTHER" id="PTHR31399">
    <property type="entry name" value="DNA-DIRECTED PRIMASE / POLYMERASE PROTEIN"/>
    <property type="match status" value="1"/>
</dbReference>
<evidence type="ECO:0000313" key="5">
    <source>
        <dbReference type="EMBL" id="KPI86883.1"/>
    </source>
</evidence>
<dbReference type="GO" id="GO:0042276">
    <property type="term" value="P:error-prone translesion synthesis"/>
    <property type="evidence" value="ECO:0007669"/>
    <property type="project" value="InterPro"/>
</dbReference>
<dbReference type="EMBL" id="LJSK01000112">
    <property type="protein sequence ID" value="KPI86883.1"/>
    <property type="molecule type" value="Genomic_DNA"/>
</dbReference>
<dbReference type="GO" id="GO:0006264">
    <property type="term" value="P:mitochondrial DNA replication"/>
    <property type="evidence" value="ECO:0007669"/>
    <property type="project" value="TreeGrafter"/>
</dbReference>
<dbReference type="GO" id="GO:0003887">
    <property type="term" value="F:DNA-directed DNA polymerase activity"/>
    <property type="evidence" value="ECO:0007669"/>
    <property type="project" value="UniProtKB-EC"/>
</dbReference>
<gene>
    <name evidence="5" type="ORF">ABL78_4073</name>
</gene>
<evidence type="ECO:0000256" key="3">
    <source>
        <dbReference type="ARBA" id="ARBA00044768"/>
    </source>
</evidence>
<sequence length="566" mass="63173">MLWCKETFEQHFDHNECRLFPLQQQLFAFVDDAAAKEGDGAWLCFSIEFPSASEVSRLLSRHTASDRGIALFQSKQSSVAAQNSAAGLRKRPREDFALLYGETPLSQQNRMFLAATLAGLRSILAAIDGRQLHLYEIIREGSPCHLYFDVERESNYVSLRTAICVDDDSNSSSVVASDDSFVCVGEDANGKGQTPFQCSTSRYQQLCRRATGVPLDVCGLDCPVEPDNAGTCDVLLRELEVFVRERFPSLIPPQGAGGEGSAFEEVWVLESVPLFGAATKFSQHYVIKFANIVFDSTNSVKLFVHQFVTYLSGRAASDKSIHRSLFFHGSPMWYSVLQAFSHDYPRNTLPYLPRKCVVDEAVYSKNRMMRCLGSCKLGKSSVLRVHRHYLHGRCLHATSSAESEPPSLDEFLATAISHRPFHVLGARIFHLEDEATNSGGAGGACKAWPTRSDAAKTSDAVRWKETQPGEDDAVNQVAALLREAYTRIARFPCNVLRPRRLGGRFLTFQVSGSRYCQRIGREHKSNSVYLVVDLEKRTFVQKCFDPDCVSYRSQHYPLDEATPPGT</sequence>
<evidence type="ECO:0000313" key="6">
    <source>
        <dbReference type="Proteomes" id="UP000038009"/>
    </source>
</evidence>
<dbReference type="InterPro" id="IPR044917">
    <property type="entry name" value="PRIMPOL"/>
</dbReference>
<dbReference type="GO" id="GO:0009411">
    <property type="term" value="P:response to UV"/>
    <property type="evidence" value="ECO:0007669"/>
    <property type="project" value="TreeGrafter"/>
</dbReference>
<evidence type="ECO:0000256" key="4">
    <source>
        <dbReference type="ARBA" id="ARBA00047303"/>
    </source>
</evidence>
<organism evidence="5 6">
    <name type="scientific">Leptomonas seymouri</name>
    <dbReference type="NCBI Taxonomy" id="5684"/>
    <lineage>
        <taxon>Eukaryota</taxon>
        <taxon>Discoba</taxon>
        <taxon>Euglenozoa</taxon>
        <taxon>Kinetoplastea</taxon>
        <taxon>Metakinetoplastina</taxon>
        <taxon>Trypanosomatida</taxon>
        <taxon>Trypanosomatidae</taxon>
        <taxon>Leishmaniinae</taxon>
        <taxon>Leptomonas</taxon>
    </lineage>
</organism>
<dbReference type="Pfam" id="PF03121">
    <property type="entry name" value="Herpes_UL52"/>
    <property type="match status" value="1"/>
</dbReference>
<keyword evidence="6" id="KW-1185">Reference proteome</keyword>
<dbReference type="GO" id="GO:0005759">
    <property type="term" value="C:mitochondrial matrix"/>
    <property type="evidence" value="ECO:0007669"/>
    <property type="project" value="TreeGrafter"/>
</dbReference>
<comment type="caution">
    <text evidence="5">The sequence shown here is derived from an EMBL/GenBank/DDBJ whole genome shotgun (WGS) entry which is preliminary data.</text>
</comment>
<dbReference type="GO" id="GO:0003682">
    <property type="term" value="F:chromatin binding"/>
    <property type="evidence" value="ECO:0007669"/>
    <property type="project" value="TreeGrafter"/>
</dbReference>
<evidence type="ECO:0000256" key="1">
    <source>
        <dbReference type="ARBA" id="ARBA00026139"/>
    </source>
</evidence>
<dbReference type="OMA" id="YSKNRMM"/>
<protein>
    <recommendedName>
        <fullName evidence="1">DNA-directed primase/polymerase protein</fullName>
        <ecNumber evidence="3">2.7.7.102</ecNumber>
    </recommendedName>
</protein>
<accession>A0A0N1PCE0</accession>
<comment type="catalytic activity">
    <reaction evidence="4">
        <text>DNA(n) + a 2'-deoxyribonucleoside 5'-triphosphate = DNA(n+1) + diphosphate</text>
        <dbReference type="Rhea" id="RHEA:22508"/>
        <dbReference type="Rhea" id="RHEA-COMP:17339"/>
        <dbReference type="Rhea" id="RHEA-COMP:17340"/>
        <dbReference type="ChEBI" id="CHEBI:33019"/>
        <dbReference type="ChEBI" id="CHEBI:61560"/>
        <dbReference type="ChEBI" id="CHEBI:173112"/>
        <dbReference type="EC" id="2.7.7.7"/>
    </reaction>
    <physiologicalReaction direction="left-to-right" evidence="4">
        <dbReference type="Rhea" id="RHEA:22509"/>
    </physiologicalReaction>
</comment>
<dbReference type="PANTHER" id="PTHR31399:SF0">
    <property type="entry name" value="DNA-DIRECTED PRIMASE_POLYMERASE PROTEIN"/>
    <property type="match status" value="1"/>
</dbReference>
<dbReference type="OrthoDB" id="5988181at2759"/>
<dbReference type="GO" id="GO:0031297">
    <property type="term" value="P:replication fork processing"/>
    <property type="evidence" value="ECO:0007669"/>
    <property type="project" value="TreeGrafter"/>
</dbReference>
<proteinExistence type="predicted"/>
<dbReference type="Proteomes" id="UP000038009">
    <property type="component" value="Unassembled WGS sequence"/>
</dbReference>
<reference evidence="5 6" key="1">
    <citation type="journal article" date="2015" name="PLoS Pathog.">
        <title>Leptomonas seymouri: Adaptations to the Dixenous Life Cycle Analyzed by Genome Sequencing, Transcriptome Profiling and Co-infection with Leishmania donovani.</title>
        <authorList>
            <person name="Kraeva N."/>
            <person name="Butenko A."/>
            <person name="Hlavacova J."/>
            <person name="Kostygov A."/>
            <person name="Myskova J."/>
            <person name="Grybchuk D."/>
            <person name="Lestinova T."/>
            <person name="Votypka J."/>
            <person name="Volf P."/>
            <person name="Opperdoes F."/>
            <person name="Flegontov P."/>
            <person name="Lukes J."/>
            <person name="Yurchenko V."/>
        </authorList>
    </citation>
    <scope>NUCLEOTIDE SEQUENCE [LARGE SCALE GENOMIC DNA]</scope>
    <source>
        <strain evidence="5 6">ATCC 30220</strain>
    </source>
</reference>
<comment type="catalytic activity">
    <reaction evidence="2">
        <text>ssDNA + n NTP = ssDNA/pppN(pN)n-1 hybrid + (n-1) diphosphate.</text>
        <dbReference type="EC" id="2.7.7.102"/>
    </reaction>
</comment>
<dbReference type="GO" id="GO:0005634">
    <property type="term" value="C:nucleus"/>
    <property type="evidence" value="ECO:0007669"/>
    <property type="project" value="TreeGrafter"/>
</dbReference>
<evidence type="ECO:0000256" key="2">
    <source>
        <dbReference type="ARBA" id="ARBA00044677"/>
    </source>
</evidence>
<name>A0A0N1PCE0_LEPSE</name>
<dbReference type="AlphaFoldDB" id="A0A0N1PCE0"/>